<proteinExistence type="predicted"/>
<evidence type="ECO:0000313" key="8">
    <source>
        <dbReference type="Proteomes" id="UP000636800"/>
    </source>
</evidence>
<accession>A0A835PB04</accession>
<reference evidence="7 8" key="1">
    <citation type="journal article" date="2020" name="Nat. Food">
        <title>A phased Vanilla planifolia genome enables genetic improvement of flavour and production.</title>
        <authorList>
            <person name="Hasing T."/>
            <person name="Tang H."/>
            <person name="Brym M."/>
            <person name="Khazi F."/>
            <person name="Huang T."/>
            <person name="Chambers A.H."/>
        </authorList>
    </citation>
    <scope>NUCLEOTIDE SEQUENCE [LARGE SCALE GENOMIC DNA]</scope>
    <source>
        <tissue evidence="7">Leaf</tissue>
    </source>
</reference>
<dbReference type="Pfam" id="PF00847">
    <property type="entry name" value="AP2"/>
    <property type="match status" value="1"/>
</dbReference>
<dbReference type="PROSITE" id="PS51032">
    <property type="entry name" value="AP2_ERF"/>
    <property type="match status" value="1"/>
</dbReference>
<dbReference type="Proteomes" id="UP000636800">
    <property type="component" value="Unassembled WGS sequence"/>
</dbReference>
<keyword evidence="5" id="KW-0539">Nucleus</keyword>
<evidence type="ECO:0000256" key="3">
    <source>
        <dbReference type="ARBA" id="ARBA00023125"/>
    </source>
</evidence>
<feature type="domain" description="AP2/ERF" evidence="6">
    <location>
        <begin position="22"/>
        <end position="84"/>
    </location>
</feature>
<gene>
    <name evidence="7" type="ORF">HPP92_026950</name>
</gene>
<dbReference type="InterPro" id="IPR001471">
    <property type="entry name" value="AP2/ERF_dom"/>
</dbReference>
<dbReference type="EMBL" id="JADCNL010000123">
    <property type="protein sequence ID" value="KAG0450336.1"/>
    <property type="molecule type" value="Genomic_DNA"/>
</dbReference>
<keyword evidence="4" id="KW-0804">Transcription</keyword>
<dbReference type="InterPro" id="IPR016177">
    <property type="entry name" value="DNA-bd_dom_sf"/>
</dbReference>
<dbReference type="Gene3D" id="3.30.730.10">
    <property type="entry name" value="AP2/ERF domain"/>
    <property type="match status" value="1"/>
</dbReference>
<dbReference type="PANTHER" id="PTHR31677">
    <property type="entry name" value="AP2 DOMAIN CLASS TRANSCRIPTION FACTOR"/>
    <property type="match status" value="1"/>
</dbReference>
<dbReference type="SUPFAM" id="SSF54171">
    <property type="entry name" value="DNA-binding domain"/>
    <property type="match status" value="1"/>
</dbReference>
<dbReference type="SMART" id="SM00380">
    <property type="entry name" value="AP2"/>
    <property type="match status" value="1"/>
</dbReference>
<evidence type="ECO:0000256" key="4">
    <source>
        <dbReference type="ARBA" id="ARBA00023163"/>
    </source>
</evidence>
<evidence type="ECO:0000256" key="2">
    <source>
        <dbReference type="ARBA" id="ARBA00023015"/>
    </source>
</evidence>
<keyword evidence="3" id="KW-0238">DNA-binding</keyword>
<dbReference type="GO" id="GO:0003700">
    <property type="term" value="F:DNA-binding transcription factor activity"/>
    <property type="evidence" value="ECO:0007669"/>
    <property type="project" value="InterPro"/>
</dbReference>
<organism evidence="7 8">
    <name type="scientific">Vanilla planifolia</name>
    <name type="common">Vanilla</name>
    <dbReference type="NCBI Taxonomy" id="51239"/>
    <lineage>
        <taxon>Eukaryota</taxon>
        <taxon>Viridiplantae</taxon>
        <taxon>Streptophyta</taxon>
        <taxon>Embryophyta</taxon>
        <taxon>Tracheophyta</taxon>
        <taxon>Spermatophyta</taxon>
        <taxon>Magnoliopsida</taxon>
        <taxon>Liliopsida</taxon>
        <taxon>Asparagales</taxon>
        <taxon>Orchidaceae</taxon>
        <taxon>Vanilloideae</taxon>
        <taxon>Vanilleae</taxon>
        <taxon>Vanilla</taxon>
    </lineage>
</organism>
<keyword evidence="2" id="KW-0805">Transcription regulation</keyword>
<evidence type="ECO:0000259" key="6">
    <source>
        <dbReference type="PROSITE" id="PS51032"/>
    </source>
</evidence>
<keyword evidence="8" id="KW-1185">Reference proteome</keyword>
<dbReference type="GO" id="GO:0003677">
    <property type="term" value="F:DNA binding"/>
    <property type="evidence" value="ECO:0007669"/>
    <property type="project" value="UniProtKB-KW"/>
</dbReference>
<comment type="subcellular location">
    <subcellularLocation>
        <location evidence="1">Nucleus</location>
    </subcellularLocation>
</comment>
<protein>
    <recommendedName>
        <fullName evidence="6">AP2/ERF domain-containing protein</fullName>
    </recommendedName>
</protein>
<dbReference type="CDD" id="cd00018">
    <property type="entry name" value="AP2"/>
    <property type="match status" value="1"/>
</dbReference>
<dbReference type="InterPro" id="IPR036955">
    <property type="entry name" value="AP2/ERF_dom_sf"/>
</dbReference>
<sequence>MAIEALSLGKGDYGVVEQEKDTSGGTAAAARKEGTTAGFAAEIRDPLKKTRKWLGTFDTAEEAARAYDEAARNLRGPKAKTNFGHHLAGADLPSSAPRSPSVIFASGFSDGRDLLFVAPVSSAVRSELSSYRYAAVELVVRSEQEGKRKKPLAFDLNLPPPLF</sequence>
<dbReference type="AlphaFoldDB" id="A0A835PB04"/>
<evidence type="ECO:0000313" key="7">
    <source>
        <dbReference type="EMBL" id="KAG0450336.1"/>
    </source>
</evidence>
<comment type="caution">
    <text evidence="7">The sequence shown here is derived from an EMBL/GenBank/DDBJ whole genome shotgun (WGS) entry which is preliminary data.</text>
</comment>
<name>A0A835PB04_VANPL</name>
<dbReference type="PANTHER" id="PTHR31677:SF157">
    <property type="entry name" value="AP2_ERF DOMAIN-CONTAINING PROTEIN"/>
    <property type="match status" value="1"/>
</dbReference>
<evidence type="ECO:0000256" key="5">
    <source>
        <dbReference type="ARBA" id="ARBA00023242"/>
    </source>
</evidence>
<evidence type="ECO:0000256" key="1">
    <source>
        <dbReference type="ARBA" id="ARBA00004123"/>
    </source>
</evidence>
<dbReference type="GO" id="GO:0005634">
    <property type="term" value="C:nucleus"/>
    <property type="evidence" value="ECO:0007669"/>
    <property type="project" value="UniProtKB-SubCell"/>
</dbReference>